<dbReference type="EMBL" id="BONY01000098">
    <property type="protein sequence ID" value="GIH10536.1"/>
    <property type="molecule type" value="Genomic_DNA"/>
</dbReference>
<name>A0A8J3QJZ6_9ACTN</name>
<evidence type="ECO:0000313" key="2">
    <source>
        <dbReference type="EMBL" id="GIH10536.1"/>
    </source>
</evidence>
<sequence>MDATGVANVDTGEPITPETVLHVASLTKPVTCAAFVTVAPELVDSPVVEVMPQLIGTWRVSPELTPRDLLSHRSGLRNDLDRDALAQFGSGDDALARAVGLVVSSPPAEAPRTVWEYCNAGYWLAGHALALLSGATFESAVAQAVFQPAGMVGSGFEPMPGVCGHRSRKPMEPGYLRARNPGSGMFSNVPDLLAFAEHLLDSPAVLTAMTKVSVATPEGTWYGLGCHLADREASIIWHRGTSFSGFKSCLLIVPQHRYAAVALTNDFDGDPAIDDFLRVSLAEATGLGLPWKPAS</sequence>
<organism evidence="2 3">
    <name type="scientific">Rhizocola hellebori</name>
    <dbReference type="NCBI Taxonomy" id="1392758"/>
    <lineage>
        <taxon>Bacteria</taxon>
        <taxon>Bacillati</taxon>
        <taxon>Actinomycetota</taxon>
        <taxon>Actinomycetes</taxon>
        <taxon>Micromonosporales</taxon>
        <taxon>Micromonosporaceae</taxon>
        <taxon>Rhizocola</taxon>
    </lineage>
</organism>
<dbReference type="PANTHER" id="PTHR46825:SF8">
    <property type="entry name" value="BETA-LACTAMASE-RELATED"/>
    <property type="match status" value="1"/>
</dbReference>
<dbReference type="Proteomes" id="UP000612899">
    <property type="component" value="Unassembled WGS sequence"/>
</dbReference>
<evidence type="ECO:0000259" key="1">
    <source>
        <dbReference type="Pfam" id="PF00144"/>
    </source>
</evidence>
<dbReference type="InterPro" id="IPR012338">
    <property type="entry name" value="Beta-lactam/transpept-like"/>
</dbReference>
<dbReference type="AlphaFoldDB" id="A0A8J3QJZ6"/>
<reference evidence="2" key="1">
    <citation type="submission" date="2021-01" db="EMBL/GenBank/DDBJ databases">
        <title>Whole genome shotgun sequence of Rhizocola hellebori NBRC 109834.</title>
        <authorList>
            <person name="Komaki H."/>
            <person name="Tamura T."/>
        </authorList>
    </citation>
    <scope>NUCLEOTIDE SEQUENCE</scope>
    <source>
        <strain evidence="2">NBRC 109834</strain>
    </source>
</reference>
<protein>
    <recommendedName>
        <fullName evidence="1">Beta-lactamase-related domain-containing protein</fullName>
    </recommendedName>
</protein>
<gene>
    <name evidence="2" type="ORF">Rhe02_86030</name>
</gene>
<comment type="caution">
    <text evidence="2">The sequence shown here is derived from an EMBL/GenBank/DDBJ whole genome shotgun (WGS) entry which is preliminary data.</text>
</comment>
<dbReference type="PANTHER" id="PTHR46825">
    <property type="entry name" value="D-ALANYL-D-ALANINE-CARBOXYPEPTIDASE/ENDOPEPTIDASE AMPH"/>
    <property type="match status" value="1"/>
</dbReference>
<dbReference type="InterPro" id="IPR050491">
    <property type="entry name" value="AmpC-like"/>
</dbReference>
<evidence type="ECO:0000313" key="3">
    <source>
        <dbReference type="Proteomes" id="UP000612899"/>
    </source>
</evidence>
<dbReference type="Pfam" id="PF00144">
    <property type="entry name" value="Beta-lactamase"/>
    <property type="match status" value="1"/>
</dbReference>
<accession>A0A8J3QJZ6</accession>
<dbReference type="Gene3D" id="3.40.710.10">
    <property type="entry name" value="DD-peptidase/beta-lactamase superfamily"/>
    <property type="match status" value="1"/>
</dbReference>
<dbReference type="InterPro" id="IPR001466">
    <property type="entry name" value="Beta-lactam-related"/>
</dbReference>
<dbReference type="SUPFAM" id="SSF56601">
    <property type="entry name" value="beta-lactamase/transpeptidase-like"/>
    <property type="match status" value="1"/>
</dbReference>
<keyword evidence="3" id="KW-1185">Reference proteome</keyword>
<proteinExistence type="predicted"/>
<feature type="domain" description="Beta-lactamase-related" evidence="1">
    <location>
        <begin position="4"/>
        <end position="278"/>
    </location>
</feature>